<dbReference type="InterPro" id="IPR011006">
    <property type="entry name" value="CheY-like_superfamily"/>
</dbReference>
<dbReference type="GO" id="GO:0003677">
    <property type="term" value="F:DNA binding"/>
    <property type="evidence" value="ECO:0007669"/>
    <property type="project" value="UniProtKB-KW"/>
</dbReference>
<dbReference type="InterPro" id="IPR058031">
    <property type="entry name" value="AAA_lid_NorR"/>
</dbReference>
<dbReference type="SUPFAM" id="SSF52540">
    <property type="entry name" value="P-loop containing nucleoside triphosphate hydrolases"/>
    <property type="match status" value="1"/>
</dbReference>
<accession>A0A1B7XG94</accession>
<keyword evidence="3" id="KW-0805">Transcription regulation</keyword>
<dbReference type="GO" id="GO:0000160">
    <property type="term" value="P:phosphorelay signal transduction system"/>
    <property type="evidence" value="ECO:0007669"/>
    <property type="project" value="InterPro"/>
</dbReference>
<keyword evidence="5" id="KW-0804">Transcription</keyword>
<dbReference type="FunFam" id="3.40.50.300:FF:000006">
    <property type="entry name" value="DNA-binding transcriptional regulator NtrC"/>
    <property type="match status" value="1"/>
</dbReference>
<evidence type="ECO:0000313" key="9">
    <source>
        <dbReference type="EMBL" id="OBQ54519.1"/>
    </source>
</evidence>
<protein>
    <submittedName>
        <fullName evidence="9">Fis family transcriptional regulator</fullName>
    </submittedName>
</protein>
<dbReference type="PROSITE" id="PS00688">
    <property type="entry name" value="SIGMA54_INTERACT_3"/>
    <property type="match status" value="1"/>
</dbReference>
<dbReference type="Pfam" id="PF25601">
    <property type="entry name" value="AAA_lid_14"/>
    <property type="match status" value="1"/>
</dbReference>
<keyword evidence="1" id="KW-0547">Nucleotide-binding</keyword>
<dbReference type="InterPro" id="IPR027417">
    <property type="entry name" value="P-loop_NTPase"/>
</dbReference>
<name>A0A1B7XG94_9BACT</name>
<sequence length="481" mass="53844">MSMPNILIIDDDKTICETFESLLSRLQYDCATAQTIAQGFDLLREHEFDVLFLDVRLPDGNGLDYLSDIAHFDNPPEVIILTGDGDPAGAETAIQRGVWDYLVKPASIKEITQTLKRVLKYRQEKLDKSSDAKPLEIAHMVGSSSVIKNCFSLMAQAASTDANVLITGETGTGKELTARTIHANSKRTEGEFVVVDCAALTETLLESTLFGHKKGAFTGAQNDKDGLVKLADTGTLFLDEVGEMPLTIQKAFLRFLQERVFRPVGGTVEEKSNFRLISATNRNLEKMVEKGEFRRDLLFRLKTVHIELPALRLRRDDIQLLAKFKIEKLCKQYGIPVKHFSADFFQMLEKYNWPGNVRELFNALEQALVASGSESILYARHLPSDIRIKIAQANLQRGAENQTVSAGNPLPSEKSDTGTAAPISFSFDKLPTLRQFKSDMEKKYLLQLIEHHGSNIQEMLETSGLSRSHLYALLKKYNITL</sequence>
<dbReference type="Gene3D" id="3.40.50.300">
    <property type="entry name" value="P-loop containing nucleotide triphosphate hydrolases"/>
    <property type="match status" value="1"/>
</dbReference>
<dbReference type="PATRIC" id="fig|1560234.3.peg.3087"/>
<dbReference type="STRING" id="1560234.SP90_05560"/>
<dbReference type="PROSITE" id="PS50110">
    <property type="entry name" value="RESPONSE_REGULATORY"/>
    <property type="match status" value="1"/>
</dbReference>
<dbReference type="Proteomes" id="UP000091979">
    <property type="component" value="Unassembled WGS sequence"/>
</dbReference>
<dbReference type="CDD" id="cd00009">
    <property type="entry name" value="AAA"/>
    <property type="match status" value="1"/>
</dbReference>
<evidence type="ECO:0000259" key="7">
    <source>
        <dbReference type="PROSITE" id="PS50045"/>
    </source>
</evidence>
<evidence type="ECO:0000313" key="10">
    <source>
        <dbReference type="Proteomes" id="UP000091979"/>
    </source>
</evidence>
<dbReference type="InterPro" id="IPR009057">
    <property type="entry name" value="Homeodomain-like_sf"/>
</dbReference>
<feature type="domain" description="Response regulatory" evidence="8">
    <location>
        <begin position="5"/>
        <end position="119"/>
    </location>
</feature>
<dbReference type="PROSITE" id="PS00676">
    <property type="entry name" value="SIGMA54_INTERACT_2"/>
    <property type="match status" value="1"/>
</dbReference>
<dbReference type="PANTHER" id="PTHR32071">
    <property type="entry name" value="TRANSCRIPTIONAL REGULATORY PROTEIN"/>
    <property type="match status" value="1"/>
</dbReference>
<dbReference type="InterPro" id="IPR025943">
    <property type="entry name" value="Sigma_54_int_dom_ATP-bd_2"/>
</dbReference>
<dbReference type="PANTHER" id="PTHR32071:SF113">
    <property type="entry name" value="ALGINATE BIOSYNTHESIS TRANSCRIPTIONAL REGULATORY PROTEIN ALGB"/>
    <property type="match status" value="1"/>
</dbReference>
<keyword evidence="2" id="KW-0067">ATP-binding</keyword>
<dbReference type="Gene3D" id="1.10.8.60">
    <property type="match status" value="1"/>
</dbReference>
<gene>
    <name evidence="9" type="ORF">SP90_05560</name>
</gene>
<evidence type="ECO:0000256" key="6">
    <source>
        <dbReference type="PROSITE-ProRule" id="PRU00169"/>
    </source>
</evidence>
<dbReference type="InterPro" id="IPR025944">
    <property type="entry name" value="Sigma_54_int_dom_CS"/>
</dbReference>
<dbReference type="InterPro" id="IPR001789">
    <property type="entry name" value="Sig_transdc_resp-reg_receiver"/>
</dbReference>
<dbReference type="Gene3D" id="3.40.50.2300">
    <property type="match status" value="1"/>
</dbReference>
<reference evidence="9 10" key="1">
    <citation type="submission" date="2015-01" db="EMBL/GenBank/DDBJ databases">
        <title>Desulfovibrio sp. JC271 draft genome sequence.</title>
        <authorList>
            <person name="Shivani Y."/>
            <person name="Subhash Y."/>
            <person name="Sasikala C."/>
            <person name="Ramana C.V."/>
        </authorList>
    </citation>
    <scope>NUCLEOTIDE SEQUENCE [LARGE SCALE GENOMIC DNA]</scope>
    <source>
        <strain evidence="9 10">JC271</strain>
    </source>
</reference>
<evidence type="ECO:0000259" key="8">
    <source>
        <dbReference type="PROSITE" id="PS50110"/>
    </source>
</evidence>
<dbReference type="GO" id="GO:0005524">
    <property type="term" value="F:ATP binding"/>
    <property type="evidence" value="ECO:0007669"/>
    <property type="project" value="UniProtKB-KW"/>
</dbReference>
<dbReference type="CDD" id="cd00156">
    <property type="entry name" value="REC"/>
    <property type="match status" value="1"/>
</dbReference>
<dbReference type="EMBL" id="JXMS01000007">
    <property type="protein sequence ID" value="OBQ54519.1"/>
    <property type="molecule type" value="Genomic_DNA"/>
</dbReference>
<dbReference type="InterPro" id="IPR003593">
    <property type="entry name" value="AAA+_ATPase"/>
</dbReference>
<dbReference type="InterPro" id="IPR002078">
    <property type="entry name" value="Sigma_54_int"/>
</dbReference>
<dbReference type="Pfam" id="PF00158">
    <property type="entry name" value="Sigma54_activat"/>
    <property type="match status" value="1"/>
</dbReference>
<evidence type="ECO:0000256" key="4">
    <source>
        <dbReference type="ARBA" id="ARBA00023125"/>
    </source>
</evidence>
<dbReference type="PROSITE" id="PS50045">
    <property type="entry name" value="SIGMA54_INTERACT_4"/>
    <property type="match status" value="1"/>
</dbReference>
<keyword evidence="10" id="KW-1185">Reference proteome</keyword>
<dbReference type="Pfam" id="PF00072">
    <property type="entry name" value="Response_reg"/>
    <property type="match status" value="1"/>
</dbReference>
<feature type="modified residue" description="4-aspartylphosphate" evidence="6">
    <location>
        <position position="54"/>
    </location>
</feature>
<dbReference type="SUPFAM" id="SSF46689">
    <property type="entry name" value="Homeodomain-like"/>
    <property type="match status" value="1"/>
</dbReference>
<comment type="caution">
    <text evidence="9">The sequence shown here is derived from an EMBL/GenBank/DDBJ whole genome shotgun (WGS) entry which is preliminary data.</text>
</comment>
<dbReference type="GO" id="GO:0006355">
    <property type="term" value="P:regulation of DNA-templated transcription"/>
    <property type="evidence" value="ECO:0007669"/>
    <property type="project" value="InterPro"/>
</dbReference>
<keyword evidence="4" id="KW-0238">DNA-binding</keyword>
<organism evidence="9 10">
    <name type="scientific">Halodesulfovibrio spirochaetisodalis</name>
    <dbReference type="NCBI Taxonomy" id="1560234"/>
    <lineage>
        <taxon>Bacteria</taxon>
        <taxon>Pseudomonadati</taxon>
        <taxon>Thermodesulfobacteriota</taxon>
        <taxon>Desulfovibrionia</taxon>
        <taxon>Desulfovibrionales</taxon>
        <taxon>Desulfovibrionaceae</taxon>
        <taxon>Halodesulfovibrio</taxon>
    </lineage>
</organism>
<evidence type="ECO:0000256" key="3">
    <source>
        <dbReference type="ARBA" id="ARBA00023015"/>
    </source>
</evidence>
<dbReference type="SMART" id="SM00382">
    <property type="entry name" value="AAA"/>
    <property type="match status" value="1"/>
</dbReference>
<dbReference type="SUPFAM" id="SSF52172">
    <property type="entry name" value="CheY-like"/>
    <property type="match status" value="1"/>
</dbReference>
<evidence type="ECO:0000256" key="2">
    <source>
        <dbReference type="ARBA" id="ARBA00022840"/>
    </source>
</evidence>
<keyword evidence="6" id="KW-0597">Phosphoprotein</keyword>
<dbReference type="Gene3D" id="1.10.10.60">
    <property type="entry name" value="Homeodomain-like"/>
    <property type="match status" value="1"/>
</dbReference>
<dbReference type="SMART" id="SM00448">
    <property type="entry name" value="REC"/>
    <property type="match status" value="1"/>
</dbReference>
<feature type="domain" description="Sigma-54 factor interaction" evidence="7">
    <location>
        <begin position="140"/>
        <end position="369"/>
    </location>
</feature>
<dbReference type="AlphaFoldDB" id="A0A1B7XG94"/>
<evidence type="ECO:0000256" key="1">
    <source>
        <dbReference type="ARBA" id="ARBA00022741"/>
    </source>
</evidence>
<proteinExistence type="predicted"/>
<evidence type="ECO:0000256" key="5">
    <source>
        <dbReference type="ARBA" id="ARBA00023163"/>
    </source>
</evidence>